<name>A0A3B5K7V8_TAKRU</name>
<evidence type="ECO:0000256" key="3">
    <source>
        <dbReference type="ARBA" id="ARBA00023136"/>
    </source>
</evidence>
<dbReference type="PROSITE" id="PS50835">
    <property type="entry name" value="IG_LIKE"/>
    <property type="match status" value="1"/>
</dbReference>
<reference evidence="6 7" key="1">
    <citation type="journal article" date="2011" name="Genome Biol. Evol.">
        <title>Integration of the genetic map and genome assembly of fugu facilitates insights into distinct features of genome evolution in teleosts and mammals.</title>
        <authorList>
            <person name="Kai W."/>
            <person name="Kikuchi K."/>
            <person name="Tohari S."/>
            <person name="Chew A.K."/>
            <person name="Tay A."/>
            <person name="Fujiwara A."/>
            <person name="Hosoya S."/>
            <person name="Suetake H."/>
            <person name="Naruse K."/>
            <person name="Brenner S."/>
            <person name="Suzuki Y."/>
            <person name="Venkatesh B."/>
        </authorList>
    </citation>
    <scope>NUCLEOTIDE SEQUENCE [LARGE SCALE GENOMIC DNA]</scope>
</reference>
<dbReference type="SMART" id="SM00409">
    <property type="entry name" value="IG"/>
    <property type="match status" value="1"/>
</dbReference>
<dbReference type="InterPro" id="IPR013783">
    <property type="entry name" value="Ig-like_fold"/>
</dbReference>
<dbReference type="InterPro" id="IPR036179">
    <property type="entry name" value="Ig-like_dom_sf"/>
</dbReference>
<evidence type="ECO:0000256" key="1">
    <source>
        <dbReference type="ARBA" id="ARBA00004370"/>
    </source>
</evidence>
<dbReference type="Pfam" id="PF07686">
    <property type="entry name" value="V-set"/>
    <property type="match status" value="1"/>
</dbReference>
<keyword evidence="2" id="KW-0812">Transmembrane</keyword>
<keyword evidence="7" id="KW-1185">Reference proteome</keyword>
<dbReference type="STRING" id="31033.ENSTRUP00000051483"/>
<dbReference type="GO" id="GO:0005886">
    <property type="term" value="C:plasma membrane"/>
    <property type="evidence" value="ECO:0007669"/>
    <property type="project" value="TreeGrafter"/>
</dbReference>
<keyword evidence="3" id="KW-0472">Membrane</keyword>
<dbReference type="InterPro" id="IPR050671">
    <property type="entry name" value="CD300_family_receptors"/>
</dbReference>
<evidence type="ECO:0000256" key="2">
    <source>
        <dbReference type="ARBA" id="ARBA00022692"/>
    </source>
</evidence>
<feature type="domain" description="Ig-like" evidence="5">
    <location>
        <begin position="23"/>
        <end position="113"/>
    </location>
</feature>
<dbReference type="GeneTree" id="ENSGT00970000194563"/>
<accession>A0A3B5K7V8</accession>
<dbReference type="SUPFAM" id="SSF48726">
    <property type="entry name" value="Immunoglobulin"/>
    <property type="match status" value="1"/>
</dbReference>
<evidence type="ECO:0000259" key="5">
    <source>
        <dbReference type="PROSITE" id="PS50835"/>
    </source>
</evidence>
<dbReference type="GO" id="GO:0004888">
    <property type="term" value="F:transmembrane signaling receptor activity"/>
    <property type="evidence" value="ECO:0007669"/>
    <property type="project" value="TreeGrafter"/>
</dbReference>
<sequence>MTTRPGNLCLLQVQSCVLTAALGGSLTVSCRYAHTYRDHTKYWCKGKTYELCHIVVKTPRNRPSSRAFIEDYKQKGFFTVTMTSLEERDEDQYWCVISTSWRNVHTGVRVRISHPSGEIPTHSESCVGERSEVTSPLLQHPREVAPVKLATVTT</sequence>
<dbReference type="PANTHER" id="PTHR11860:SF111">
    <property type="entry name" value="IMMUNOGLOBULIN SUBTYPE DOMAIN-CONTAINING PROTEIN"/>
    <property type="match status" value="1"/>
</dbReference>
<dbReference type="InterPro" id="IPR013106">
    <property type="entry name" value="Ig_V-set"/>
</dbReference>
<dbReference type="AlphaFoldDB" id="A0A3B5K7V8"/>
<dbReference type="Proteomes" id="UP000005226">
    <property type="component" value="Chromosome 3"/>
</dbReference>
<organism evidence="6 7">
    <name type="scientific">Takifugu rubripes</name>
    <name type="common">Japanese pufferfish</name>
    <name type="synonym">Fugu rubripes</name>
    <dbReference type="NCBI Taxonomy" id="31033"/>
    <lineage>
        <taxon>Eukaryota</taxon>
        <taxon>Metazoa</taxon>
        <taxon>Chordata</taxon>
        <taxon>Craniata</taxon>
        <taxon>Vertebrata</taxon>
        <taxon>Euteleostomi</taxon>
        <taxon>Actinopterygii</taxon>
        <taxon>Neopterygii</taxon>
        <taxon>Teleostei</taxon>
        <taxon>Neoteleostei</taxon>
        <taxon>Acanthomorphata</taxon>
        <taxon>Eupercaria</taxon>
        <taxon>Tetraodontiformes</taxon>
        <taxon>Tetradontoidea</taxon>
        <taxon>Tetraodontidae</taxon>
        <taxon>Takifugu</taxon>
    </lineage>
</organism>
<comment type="subcellular location">
    <subcellularLocation>
        <location evidence="1">Membrane</location>
    </subcellularLocation>
</comment>
<dbReference type="Gene3D" id="2.60.40.10">
    <property type="entry name" value="Immunoglobulins"/>
    <property type="match status" value="1"/>
</dbReference>
<dbReference type="PROSITE" id="PS51257">
    <property type="entry name" value="PROKAR_LIPOPROTEIN"/>
    <property type="match status" value="1"/>
</dbReference>
<dbReference type="PANTHER" id="PTHR11860">
    <property type="entry name" value="POLYMERIC-IMMUNOGLOBULIN RECEPTOR"/>
    <property type="match status" value="1"/>
</dbReference>
<feature type="signal peptide" evidence="4">
    <location>
        <begin position="1"/>
        <end position="23"/>
    </location>
</feature>
<evidence type="ECO:0000256" key="4">
    <source>
        <dbReference type="SAM" id="SignalP"/>
    </source>
</evidence>
<dbReference type="InterPro" id="IPR003599">
    <property type="entry name" value="Ig_sub"/>
</dbReference>
<keyword evidence="4" id="KW-0732">Signal</keyword>
<dbReference type="CDD" id="cd05716">
    <property type="entry name" value="IgV_pIgR_like"/>
    <property type="match status" value="1"/>
</dbReference>
<reference evidence="6" key="2">
    <citation type="submission" date="2025-08" db="UniProtKB">
        <authorList>
            <consortium name="Ensembl"/>
        </authorList>
    </citation>
    <scope>IDENTIFICATION</scope>
</reference>
<feature type="chain" id="PRO_5025450644" description="Ig-like domain-containing protein" evidence="4">
    <location>
        <begin position="24"/>
        <end position="154"/>
    </location>
</feature>
<evidence type="ECO:0000313" key="6">
    <source>
        <dbReference type="Ensembl" id="ENSTRUP00000051483.2"/>
    </source>
</evidence>
<dbReference type="InterPro" id="IPR007110">
    <property type="entry name" value="Ig-like_dom"/>
</dbReference>
<dbReference type="InParanoid" id="A0A3B5K7V8"/>
<reference evidence="6" key="3">
    <citation type="submission" date="2025-09" db="UniProtKB">
        <authorList>
            <consortium name="Ensembl"/>
        </authorList>
    </citation>
    <scope>IDENTIFICATION</scope>
</reference>
<protein>
    <recommendedName>
        <fullName evidence="5">Ig-like domain-containing protein</fullName>
    </recommendedName>
</protein>
<proteinExistence type="predicted"/>
<dbReference type="Ensembl" id="ENSTRUT00000053929.2">
    <property type="protein sequence ID" value="ENSTRUP00000051483.2"/>
    <property type="gene ID" value="ENSTRUG00000020316.2"/>
</dbReference>
<evidence type="ECO:0000313" key="7">
    <source>
        <dbReference type="Proteomes" id="UP000005226"/>
    </source>
</evidence>